<evidence type="ECO:0000256" key="3">
    <source>
        <dbReference type="ARBA" id="ARBA00022679"/>
    </source>
</evidence>
<sequence length="102" mass="11688">MEGMELASFQIIGAVGGARSKITEALQLARQRKFTEAYRKIDEANHYLSEGHKNHVNLIQKEANGEKIPMSMLFIHAEDQFMTTYLLRDIAYEMVALWKATK</sequence>
<keyword evidence="3" id="KW-0808">Transferase</keyword>
<reference evidence="8 9" key="1">
    <citation type="submission" date="2020-03" db="EMBL/GenBank/DDBJ databases">
        <title>Soil Listeria distribution.</title>
        <authorList>
            <person name="Liao J."/>
            <person name="Wiedmann M."/>
        </authorList>
    </citation>
    <scope>NUCLEOTIDE SEQUENCE [LARGE SCALE GENOMIC DNA]</scope>
    <source>
        <strain evidence="8 9">FSL L7-1614</strain>
    </source>
</reference>
<dbReference type="InterPro" id="IPR036542">
    <property type="entry name" value="PTS_IIA_lac/cel_sf"/>
</dbReference>
<dbReference type="PANTHER" id="PTHR34382">
    <property type="entry name" value="PTS SYSTEM N,N'-DIACETYLCHITOBIOSE-SPECIFIC EIIA COMPONENT"/>
    <property type="match status" value="1"/>
</dbReference>
<keyword evidence="6" id="KW-0479">Metal-binding</keyword>
<dbReference type="Proteomes" id="UP000569903">
    <property type="component" value="Unassembled WGS sequence"/>
</dbReference>
<dbReference type="SUPFAM" id="SSF46973">
    <property type="entry name" value="Enzyme IIa from lactose specific PTS, IIa-lac"/>
    <property type="match status" value="1"/>
</dbReference>
<comment type="caution">
    <text evidence="8">The sequence shown here is derived from an EMBL/GenBank/DDBJ whole genome shotgun (WGS) entry which is preliminary data.</text>
</comment>
<keyword evidence="6" id="KW-0460">Magnesium</keyword>
<evidence type="ECO:0000256" key="5">
    <source>
        <dbReference type="PIRSR" id="PIRSR000699-1"/>
    </source>
</evidence>
<dbReference type="InterPro" id="IPR003188">
    <property type="entry name" value="PTS_IIA_lac/cel"/>
</dbReference>
<keyword evidence="4" id="KW-0598">Phosphotransferase system</keyword>
<organism evidence="8 9">
    <name type="scientific">Listeria newyorkensis</name>
    <dbReference type="NCBI Taxonomy" id="1497681"/>
    <lineage>
        <taxon>Bacteria</taxon>
        <taxon>Bacillati</taxon>
        <taxon>Bacillota</taxon>
        <taxon>Bacilli</taxon>
        <taxon>Bacillales</taxon>
        <taxon>Listeriaceae</taxon>
        <taxon>Listeria</taxon>
    </lineage>
</organism>
<dbReference type="CDD" id="cd00215">
    <property type="entry name" value="PTS_IIA_lac"/>
    <property type="match status" value="1"/>
</dbReference>
<keyword evidence="1" id="KW-0813">Transport</keyword>
<accession>A0A841YXU1</accession>
<evidence type="ECO:0000256" key="1">
    <source>
        <dbReference type="ARBA" id="ARBA00022448"/>
    </source>
</evidence>
<dbReference type="Gene3D" id="1.20.58.80">
    <property type="entry name" value="Phosphotransferase system, lactose/cellobiose-type IIA subunit"/>
    <property type="match status" value="1"/>
</dbReference>
<dbReference type="PIRSF" id="PIRSF000699">
    <property type="entry name" value="PTS_IILac_III"/>
    <property type="match status" value="1"/>
</dbReference>
<feature type="active site" description="Tele-phosphohistidine intermediate" evidence="5">
    <location>
        <position position="76"/>
    </location>
</feature>
<evidence type="ECO:0000256" key="6">
    <source>
        <dbReference type="PIRSR" id="PIRSR000699-2"/>
    </source>
</evidence>
<protein>
    <submittedName>
        <fullName evidence="8">PTS lactose/cellobiose transporter subunit IIA</fullName>
    </submittedName>
</protein>
<dbReference type="GO" id="GO:0009401">
    <property type="term" value="P:phosphoenolpyruvate-dependent sugar phosphotransferase system"/>
    <property type="evidence" value="ECO:0007669"/>
    <property type="project" value="UniProtKB-KW"/>
</dbReference>
<dbReference type="Pfam" id="PF02255">
    <property type="entry name" value="PTS_IIA"/>
    <property type="match status" value="1"/>
</dbReference>
<dbReference type="RefSeq" id="WP_185389792.1">
    <property type="nucleotide sequence ID" value="NZ_JAARQN010000014.1"/>
</dbReference>
<dbReference type="EMBL" id="JAARQN010000014">
    <property type="protein sequence ID" value="MBC1458671.1"/>
    <property type="molecule type" value="Genomic_DNA"/>
</dbReference>
<feature type="binding site" evidence="6">
    <location>
        <position position="79"/>
    </location>
    <ligand>
        <name>Mg(2+)</name>
        <dbReference type="ChEBI" id="CHEBI:18420"/>
        <note>ligand shared between all trimeric partners</note>
    </ligand>
</feature>
<evidence type="ECO:0000256" key="2">
    <source>
        <dbReference type="ARBA" id="ARBA00022597"/>
    </source>
</evidence>
<evidence type="ECO:0000256" key="4">
    <source>
        <dbReference type="ARBA" id="ARBA00022683"/>
    </source>
</evidence>
<evidence type="ECO:0000313" key="9">
    <source>
        <dbReference type="Proteomes" id="UP000569903"/>
    </source>
</evidence>
<feature type="modified residue" description="Phosphohistidine; by HPr" evidence="7">
    <location>
        <position position="76"/>
    </location>
</feature>
<dbReference type="AlphaFoldDB" id="A0A841YXU1"/>
<dbReference type="GO" id="GO:0046872">
    <property type="term" value="F:metal ion binding"/>
    <property type="evidence" value="ECO:0007669"/>
    <property type="project" value="UniProtKB-KW"/>
</dbReference>
<evidence type="ECO:0000313" key="8">
    <source>
        <dbReference type="EMBL" id="MBC1458671.1"/>
    </source>
</evidence>
<dbReference type="PANTHER" id="PTHR34382:SF7">
    <property type="entry name" value="PTS SYSTEM N,N'-DIACETYLCHITOBIOSE-SPECIFIC EIIA COMPONENT"/>
    <property type="match status" value="1"/>
</dbReference>
<name>A0A841YXU1_9LIST</name>
<dbReference type="PROSITE" id="PS51095">
    <property type="entry name" value="PTS_EIIA_TYPE_3"/>
    <property type="match status" value="1"/>
</dbReference>
<dbReference type="GO" id="GO:0016740">
    <property type="term" value="F:transferase activity"/>
    <property type="evidence" value="ECO:0007669"/>
    <property type="project" value="UniProtKB-KW"/>
</dbReference>
<proteinExistence type="predicted"/>
<comment type="cofactor">
    <cofactor evidence="6">
        <name>Mg(2+)</name>
        <dbReference type="ChEBI" id="CHEBI:18420"/>
    </cofactor>
    <text evidence="6">Binds 1 Mg(2+) ion per trimer.</text>
</comment>
<evidence type="ECO:0000256" key="7">
    <source>
        <dbReference type="PROSITE-ProRule" id="PRU00418"/>
    </source>
</evidence>
<gene>
    <name evidence="8" type="ORF">HB850_12980</name>
</gene>
<keyword evidence="2" id="KW-0762">Sugar transport</keyword>